<feature type="compositionally biased region" description="Pro residues" evidence="1">
    <location>
        <begin position="1271"/>
        <end position="1280"/>
    </location>
</feature>
<feature type="region of interest" description="Disordered" evidence="1">
    <location>
        <begin position="1711"/>
        <end position="1730"/>
    </location>
</feature>
<dbReference type="EMBL" id="BMAR01000056">
    <property type="protein sequence ID" value="GFR51995.1"/>
    <property type="molecule type" value="Genomic_DNA"/>
</dbReference>
<feature type="compositionally biased region" description="Gly residues" evidence="1">
    <location>
        <begin position="209"/>
        <end position="233"/>
    </location>
</feature>
<feature type="compositionally biased region" description="Gly residues" evidence="1">
    <location>
        <begin position="943"/>
        <end position="956"/>
    </location>
</feature>
<feature type="compositionally biased region" description="Low complexity" evidence="1">
    <location>
        <begin position="671"/>
        <end position="683"/>
    </location>
</feature>
<feature type="region of interest" description="Disordered" evidence="1">
    <location>
        <begin position="193"/>
        <end position="274"/>
    </location>
</feature>
<feature type="compositionally biased region" description="Gly residues" evidence="1">
    <location>
        <begin position="1110"/>
        <end position="1122"/>
    </location>
</feature>
<accession>A0AAD3HTG9</accession>
<feature type="region of interest" description="Disordered" evidence="1">
    <location>
        <begin position="1444"/>
        <end position="1467"/>
    </location>
</feature>
<gene>
    <name evidence="3" type="ORF">Agub_g14528</name>
</gene>
<dbReference type="InterPro" id="IPR001245">
    <property type="entry name" value="Ser-Thr/Tyr_kinase_cat_dom"/>
</dbReference>
<protein>
    <recommendedName>
        <fullName evidence="2">Protein kinase domain-containing protein</fullName>
    </recommendedName>
</protein>
<dbReference type="Pfam" id="PF07714">
    <property type="entry name" value="PK_Tyr_Ser-Thr"/>
    <property type="match status" value="1"/>
</dbReference>
<feature type="region of interest" description="Disordered" evidence="1">
    <location>
        <begin position="1037"/>
        <end position="1311"/>
    </location>
</feature>
<feature type="region of interest" description="Disordered" evidence="1">
    <location>
        <begin position="445"/>
        <end position="496"/>
    </location>
</feature>
<dbReference type="PROSITE" id="PS50011">
    <property type="entry name" value="PROTEIN_KINASE_DOM"/>
    <property type="match status" value="1"/>
</dbReference>
<feature type="compositionally biased region" description="Low complexity" evidence="1">
    <location>
        <begin position="1222"/>
        <end position="1240"/>
    </location>
</feature>
<feature type="compositionally biased region" description="Low complexity" evidence="1">
    <location>
        <begin position="1281"/>
        <end position="1305"/>
    </location>
</feature>
<reference evidence="3 4" key="1">
    <citation type="journal article" date="2021" name="Sci. Rep.">
        <title>Genome sequencing of the multicellular alga Astrephomene provides insights into convergent evolution of germ-soma differentiation.</title>
        <authorList>
            <person name="Yamashita S."/>
            <person name="Yamamoto K."/>
            <person name="Matsuzaki R."/>
            <person name="Suzuki S."/>
            <person name="Yamaguchi H."/>
            <person name="Hirooka S."/>
            <person name="Minakuchi Y."/>
            <person name="Miyagishima S."/>
            <person name="Kawachi M."/>
            <person name="Toyoda A."/>
            <person name="Nozaki H."/>
        </authorList>
    </citation>
    <scope>NUCLEOTIDE SEQUENCE [LARGE SCALE GENOMIC DNA]</scope>
    <source>
        <strain evidence="3 4">NIES-4017</strain>
    </source>
</reference>
<evidence type="ECO:0000313" key="4">
    <source>
        <dbReference type="Proteomes" id="UP001054857"/>
    </source>
</evidence>
<dbReference type="SUPFAM" id="SSF56112">
    <property type="entry name" value="Protein kinase-like (PK-like)"/>
    <property type="match status" value="1"/>
</dbReference>
<feature type="compositionally biased region" description="Pro residues" evidence="1">
    <location>
        <begin position="1406"/>
        <end position="1421"/>
    </location>
</feature>
<feature type="compositionally biased region" description="Gly residues" evidence="1">
    <location>
        <begin position="971"/>
        <end position="983"/>
    </location>
</feature>
<comment type="caution">
    <text evidence="3">The sequence shown here is derived from an EMBL/GenBank/DDBJ whole genome shotgun (WGS) entry which is preliminary data.</text>
</comment>
<feature type="compositionally biased region" description="Low complexity" evidence="1">
    <location>
        <begin position="445"/>
        <end position="474"/>
    </location>
</feature>
<feature type="region of interest" description="Disordered" evidence="1">
    <location>
        <begin position="1642"/>
        <end position="1666"/>
    </location>
</feature>
<dbReference type="Proteomes" id="UP001054857">
    <property type="component" value="Unassembled WGS sequence"/>
</dbReference>
<feature type="compositionally biased region" description="Gly residues" evidence="1">
    <location>
        <begin position="1720"/>
        <end position="1730"/>
    </location>
</feature>
<evidence type="ECO:0000313" key="3">
    <source>
        <dbReference type="EMBL" id="GFR51995.1"/>
    </source>
</evidence>
<feature type="region of interest" description="Disordered" evidence="1">
    <location>
        <begin position="531"/>
        <end position="572"/>
    </location>
</feature>
<feature type="compositionally biased region" description="Polar residues" evidence="1">
    <location>
        <begin position="1160"/>
        <end position="1172"/>
    </location>
</feature>
<feature type="compositionally biased region" description="Pro residues" evidence="1">
    <location>
        <begin position="1644"/>
        <end position="1665"/>
    </location>
</feature>
<feature type="region of interest" description="Disordered" evidence="1">
    <location>
        <begin position="1379"/>
        <end position="1426"/>
    </location>
</feature>
<feature type="region of interest" description="Disordered" evidence="1">
    <location>
        <begin position="727"/>
        <end position="882"/>
    </location>
</feature>
<feature type="domain" description="Protein kinase" evidence="2">
    <location>
        <begin position="1337"/>
        <end position="1697"/>
    </location>
</feature>
<dbReference type="InterPro" id="IPR011009">
    <property type="entry name" value="Kinase-like_dom_sf"/>
</dbReference>
<dbReference type="GO" id="GO:0004674">
    <property type="term" value="F:protein serine/threonine kinase activity"/>
    <property type="evidence" value="ECO:0007669"/>
    <property type="project" value="TreeGrafter"/>
</dbReference>
<evidence type="ECO:0000259" key="2">
    <source>
        <dbReference type="PROSITE" id="PS50011"/>
    </source>
</evidence>
<feature type="compositionally biased region" description="Low complexity" evidence="1">
    <location>
        <begin position="843"/>
        <end position="853"/>
    </location>
</feature>
<feature type="compositionally biased region" description="Acidic residues" evidence="1">
    <location>
        <begin position="810"/>
        <end position="819"/>
    </location>
</feature>
<feature type="region of interest" description="Disordered" evidence="1">
    <location>
        <begin position="671"/>
        <end position="709"/>
    </location>
</feature>
<proteinExistence type="predicted"/>
<evidence type="ECO:0000256" key="1">
    <source>
        <dbReference type="SAM" id="MobiDB-lite"/>
    </source>
</evidence>
<feature type="region of interest" description="Disordered" evidence="1">
    <location>
        <begin position="940"/>
        <end position="993"/>
    </location>
</feature>
<feature type="compositionally biased region" description="Low complexity" evidence="1">
    <location>
        <begin position="1059"/>
        <end position="1069"/>
    </location>
</feature>
<name>A0AAD3HTG9_9CHLO</name>
<feature type="region of interest" description="Disordered" evidence="1">
    <location>
        <begin position="1325"/>
        <end position="1367"/>
    </location>
</feature>
<feature type="region of interest" description="Disordered" evidence="1">
    <location>
        <begin position="600"/>
        <end position="621"/>
    </location>
</feature>
<feature type="compositionally biased region" description="Low complexity" evidence="1">
    <location>
        <begin position="257"/>
        <end position="274"/>
    </location>
</feature>
<sequence>MPSFASTTTSAEYGGGNGGGGAGRGSAFGASSGGGASITIGGGGGGGGGGYMSGGGMSAGLGGGGGSGATTAAATTGPRKVKVLLSFGGCFSSCRSTGHWDYTGGETRLVAVEQSPEFAAFRDSAFACCKGRVRSPDEASLRYELPSCPGTLVDLRTDADVINMWEELQDFTTAAGKPSYKLHLYVDHHMLPSDEGSGASQHTESPVGAVGGGSAGSGAGGGAGSTPGGGASGGATDDAKVRNQGPLLTSGGQQPPGADVSGQPAAAAAVPSRPAATTTASGVGAAVGGRTSGGGGAVSGGYGYGRGGSGGGSSSWLSGSSTITLDLTAPAAMPSLPRSVVLEQLSGRVEVVRPSELTIVRFLGSGGNGDVFQARWHGTDVSVKCLHTSPGADEVAVLDELLAQSRLLCRLRHPNIACLYALVIPDHLIALCNGVAPPAAAPAAALPPTAAADPRSAPPATSTAAAAMTATAPTDGNPVEQTSASPPPSPSSVPSTILISEYDKSSGCHDGASWNGSRTVSAAHSVGLSRASTHAGVGGGSMGSNSNSNSSGGNGAVPAPPSPSRGYPAALEPANNPNVAAAAAGGVVPVAGESTASAPTVRDDLTAGGGGVQPPQQPAQSAFAGFAGLGGTPFLSAFGGGFRDENGEGGFGTGSTPGTGWAAAAAGGAAAAAGGASGDPESPGGSGGGSGEEVHGGDNHGGQGEEEEAAPAPSLLFHGLQRSGRLPSIKELPSLGGSTDEEAQAHSSSFGVGGSGGGSAGGDSVGGGSTPSTPGRSPRGAFHPPPQSHQHATGLSVRFSLPFESVKSEGEEEVDDEEDVGRGSDPRVGAVVEEAQEAGVMAGDGSDSNDAGSFGSGGNAAGEKEDQEVEGSHDHAATAAGTASPWRALLAAVMAAGTGDNGRGADAGEDRTAVQLQYDSELSDSGEEYERYDSAVGFFMPSNGGGGGGGAGNGGGNRRRRRRRGSVALYGSGGGGGGGGDSSGHGSDTDDSDILYVTAHGDLGDTLFHTARASITTEEYLSMSGFRGAAGGAAPLGSGAAVTPGHSATRDDVTASPYQQQQQQPAAAAVHNGALGRPSSSSPSSSSPSFSTYARGGGGGAGGSVTARSTGGGGGTTTGGTSGKATTPSASARSPSPSAPAPAGQMGIRPQVAADAPAGPTNSGSDDVNPSQGVARLSPRGQQLPAPAVADVEDVAPRHLSQARASSHVPPRAHVPEPPPAESDAPAVLAAPAPTQQQAPSWTSPFAPLSQRQLTMRAASLESQLSMLPPQLQPPPPSAVPQPAAGAGAGAAGNASGAAAVPPAATRGASDGAVTAMGATGNAFGGIPELPVASPRRQRQSPAGDGAGGGGGDDDAVRPAGDVANDGAAVQPLPLSVAQLRDQPPPSGFPHHEPAAPQGGASHEPVAPPAAPPPPPPPPPLSRRSSSALLRSASGALMRRLGQQLAAAPSGVGSLSGTTGGTEAAEHENSRLIACHAIPGPALMSEYLSGNSIRSALRRRSDVVKSALARIKVALDAAQGMEYLHSRGVVHLNLKTGNLLVGYAEKQPACKVCDFGLRRPTLLAATARPGGPPSSGSGGIDSALLARSLPWTAPEVLRSPQAVTEKADVYSYGMIMWSLWTRAEPWAGADMRLLLSRVMSGAEPRPPVPGAPDWPPSEPCPPEPAPGWSALMTRCWSADPASRPGFTEVLQRMRAMFTEVKSQRRAVRATAAMAATAGQEGAGGDGGDGA</sequence>
<dbReference type="PANTHER" id="PTHR44329">
    <property type="entry name" value="SERINE/THREONINE-PROTEIN KINASE TNNI3K-RELATED"/>
    <property type="match status" value="1"/>
</dbReference>
<feature type="compositionally biased region" description="Low complexity" evidence="1">
    <location>
        <begin position="770"/>
        <end position="780"/>
    </location>
</feature>
<feature type="compositionally biased region" description="Gly residues" evidence="1">
    <location>
        <begin position="751"/>
        <end position="769"/>
    </location>
</feature>
<dbReference type="Gene3D" id="1.10.510.10">
    <property type="entry name" value="Transferase(Phosphotransferase) domain 1"/>
    <property type="match status" value="1"/>
</dbReference>
<dbReference type="GO" id="GO:0005524">
    <property type="term" value="F:ATP binding"/>
    <property type="evidence" value="ECO:0007669"/>
    <property type="project" value="UniProtKB-KW"/>
</dbReference>
<dbReference type="InterPro" id="IPR051681">
    <property type="entry name" value="Ser/Thr_Kinases-Pseudokinases"/>
</dbReference>
<organism evidence="3 4">
    <name type="scientific">Astrephomene gubernaculifera</name>
    <dbReference type="NCBI Taxonomy" id="47775"/>
    <lineage>
        <taxon>Eukaryota</taxon>
        <taxon>Viridiplantae</taxon>
        <taxon>Chlorophyta</taxon>
        <taxon>core chlorophytes</taxon>
        <taxon>Chlorophyceae</taxon>
        <taxon>CS clade</taxon>
        <taxon>Chlamydomonadales</taxon>
        <taxon>Astrephomenaceae</taxon>
        <taxon>Astrephomene</taxon>
    </lineage>
</organism>
<keyword evidence="4" id="KW-1185">Reference proteome</keyword>
<dbReference type="Gene3D" id="3.30.200.20">
    <property type="entry name" value="Phosphorylase Kinase, domain 1"/>
    <property type="match status" value="1"/>
</dbReference>
<dbReference type="InterPro" id="IPR000719">
    <property type="entry name" value="Prot_kinase_dom"/>
</dbReference>
<feature type="compositionally biased region" description="Low complexity" evidence="1">
    <location>
        <begin position="1123"/>
        <end position="1136"/>
    </location>
</feature>
<feature type="compositionally biased region" description="Low complexity" evidence="1">
    <location>
        <begin position="1078"/>
        <end position="1094"/>
    </location>
</feature>